<dbReference type="EMBL" id="BLXT01003748">
    <property type="protein sequence ID" value="GFO05521.1"/>
    <property type="molecule type" value="Genomic_DNA"/>
</dbReference>
<proteinExistence type="predicted"/>
<reference evidence="1 2" key="1">
    <citation type="journal article" date="2021" name="Elife">
        <title>Chloroplast acquisition without the gene transfer in kleptoplastic sea slugs, Plakobranchus ocellatus.</title>
        <authorList>
            <person name="Maeda T."/>
            <person name="Takahashi S."/>
            <person name="Yoshida T."/>
            <person name="Shimamura S."/>
            <person name="Takaki Y."/>
            <person name="Nagai Y."/>
            <person name="Toyoda A."/>
            <person name="Suzuki Y."/>
            <person name="Arimoto A."/>
            <person name="Ishii H."/>
            <person name="Satoh N."/>
            <person name="Nishiyama T."/>
            <person name="Hasebe M."/>
            <person name="Maruyama T."/>
            <person name="Minagawa J."/>
            <person name="Obokata J."/>
            <person name="Shigenobu S."/>
        </authorList>
    </citation>
    <scope>NUCLEOTIDE SEQUENCE [LARGE SCALE GENOMIC DNA]</scope>
</reference>
<dbReference type="Proteomes" id="UP000735302">
    <property type="component" value="Unassembled WGS sequence"/>
</dbReference>
<dbReference type="AlphaFoldDB" id="A0AAV4AFW4"/>
<gene>
    <name evidence="1" type="ORF">PoB_003202600</name>
</gene>
<protein>
    <submittedName>
        <fullName evidence="1">Uncharacterized protein</fullName>
    </submittedName>
</protein>
<evidence type="ECO:0000313" key="1">
    <source>
        <dbReference type="EMBL" id="GFO05521.1"/>
    </source>
</evidence>
<comment type="caution">
    <text evidence="1">The sequence shown here is derived from an EMBL/GenBank/DDBJ whole genome shotgun (WGS) entry which is preliminary data.</text>
</comment>
<organism evidence="1 2">
    <name type="scientific">Plakobranchus ocellatus</name>
    <dbReference type="NCBI Taxonomy" id="259542"/>
    <lineage>
        <taxon>Eukaryota</taxon>
        <taxon>Metazoa</taxon>
        <taxon>Spiralia</taxon>
        <taxon>Lophotrochozoa</taxon>
        <taxon>Mollusca</taxon>
        <taxon>Gastropoda</taxon>
        <taxon>Heterobranchia</taxon>
        <taxon>Euthyneura</taxon>
        <taxon>Panpulmonata</taxon>
        <taxon>Sacoglossa</taxon>
        <taxon>Placobranchoidea</taxon>
        <taxon>Plakobranchidae</taxon>
        <taxon>Plakobranchus</taxon>
    </lineage>
</organism>
<sequence>MCRSCYPANIQATVEPVVDNPSKKSLLCYCTKHIHFGRVTFKLKNGMRILGLPYSHIVFVHLSTQVEGCFITEDYLWQQIRIIFHRLLDNVAKFTGASLSRGESFWISCSL</sequence>
<accession>A0AAV4AFW4</accession>
<evidence type="ECO:0000313" key="2">
    <source>
        <dbReference type="Proteomes" id="UP000735302"/>
    </source>
</evidence>
<name>A0AAV4AFW4_9GAST</name>
<keyword evidence="2" id="KW-1185">Reference proteome</keyword>